<evidence type="ECO:0000313" key="3">
    <source>
        <dbReference type="Proteomes" id="UP000324800"/>
    </source>
</evidence>
<evidence type="ECO:0000256" key="1">
    <source>
        <dbReference type="SAM" id="MobiDB-lite"/>
    </source>
</evidence>
<sequence length="65" mass="7298">PLPGGTLSRAQSRLFDPNNMQQQFGSYSHPYFHEERIMEIKKQSTNVDNSDLDSGSGGARNKLED</sequence>
<feature type="region of interest" description="Disordered" evidence="1">
    <location>
        <begin position="42"/>
        <end position="65"/>
    </location>
</feature>
<dbReference type="EMBL" id="SNRW01038517">
    <property type="protein sequence ID" value="KAA6353237.1"/>
    <property type="molecule type" value="Genomic_DNA"/>
</dbReference>
<dbReference type="Proteomes" id="UP000324800">
    <property type="component" value="Unassembled WGS sequence"/>
</dbReference>
<feature type="region of interest" description="Disordered" evidence="1">
    <location>
        <begin position="1"/>
        <end position="22"/>
    </location>
</feature>
<organism evidence="2 3">
    <name type="scientific">Streblomastix strix</name>
    <dbReference type="NCBI Taxonomy" id="222440"/>
    <lineage>
        <taxon>Eukaryota</taxon>
        <taxon>Metamonada</taxon>
        <taxon>Preaxostyla</taxon>
        <taxon>Oxymonadida</taxon>
        <taxon>Streblomastigidae</taxon>
        <taxon>Streblomastix</taxon>
    </lineage>
</organism>
<comment type="caution">
    <text evidence="2">The sequence shown here is derived from an EMBL/GenBank/DDBJ whole genome shotgun (WGS) entry which is preliminary data.</text>
</comment>
<accession>A0A5J4T4S7</accession>
<feature type="compositionally biased region" description="Polar residues" evidence="1">
    <location>
        <begin position="43"/>
        <end position="53"/>
    </location>
</feature>
<dbReference type="AlphaFoldDB" id="A0A5J4T4S7"/>
<protein>
    <submittedName>
        <fullName evidence="2">Uncharacterized protein</fullName>
    </submittedName>
</protein>
<name>A0A5J4T4S7_9EUKA</name>
<proteinExistence type="predicted"/>
<feature type="non-terminal residue" evidence="2">
    <location>
        <position position="1"/>
    </location>
</feature>
<gene>
    <name evidence="2" type="ORF">EZS28_051236</name>
</gene>
<reference evidence="2 3" key="1">
    <citation type="submission" date="2019-03" db="EMBL/GenBank/DDBJ databases">
        <title>Single cell metagenomics reveals metabolic interactions within the superorganism composed of flagellate Streblomastix strix and complex community of Bacteroidetes bacteria on its surface.</title>
        <authorList>
            <person name="Treitli S.C."/>
            <person name="Kolisko M."/>
            <person name="Husnik F."/>
            <person name="Keeling P."/>
            <person name="Hampl V."/>
        </authorList>
    </citation>
    <scope>NUCLEOTIDE SEQUENCE [LARGE SCALE GENOMIC DNA]</scope>
    <source>
        <strain evidence="2">ST1C</strain>
    </source>
</reference>
<evidence type="ECO:0000313" key="2">
    <source>
        <dbReference type="EMBL" id="KAA6353237.1"/>
    </source>
</evidence>